<dbReference type="HOGENOM" id="CLU_062871_0_0_1"/>
<proteinExistence type="predicted"/>
<dbReference type="InterPro" id="IPR011333">
    <property type="entry name" value="SKP1/BTB/POZ_sf"/>
</dbReference>
<keyword evidence="3" id="KW-1185">Reference proteome</keyword>
<reference evidence="2 3" key="1">
    <citation type="submission" date="2015-01" db="EMBL/GenBank/DDBJ databases">
        <title>The Genome Sequence of Fonsecaea pedrosoi CBS 271.37.</title>
        <authorList>
            <consortium name="The Broad Institute Genomics Platform"/>
            <person name="Cuomo C."/>
            <person name="de Hoog S."/>
            <person name="Gorbushina A."/>
            <person name="Stielow B."/>
            <person name="Teixiera M."/>
            <person name="Abouelleil A."/>
            <person name="Chapman S.B."/>
            <person name="Priest M."/>
            <person name="Young S.K."/>
            <person name="Wortman J."/>
            <person name="Nusbaum C."/>
            <person name="Birren B."/>
        </authorList>
    </citation>
    <scope>NUCLEOTIDE SEQUENCE [LARGE SCALE GENOMIC DNA]</scope>
    <source>
        <strain evidence="2 3">CBS 271.37</strain>
    </source>
</reference>
<dbReference type="Gene3D" id="3.30.710.10">
    <property type="entry name" value="Potassium Channel Kv1.1, Chain A"/>
    <property type="match status" value="1"/>
</dbReference>
<dbReference type="Gene3D" id="1.20.5.490">
    <property type="entry name" value="Single helix bin"/>
    <property type="match status" value="1"/>
</dbReference>
<accession>A0A0D2DVI7</accession>
<dbReference type="RefSeq" id="XP_013285649.1">
    <property type="nucleotide sequence ID" value="XM_013430195.1"/>
</dbReference>
<evidence type="ECO:0000313" key="2">
    <source>
        <dbReference type="EMBL" id="KIW81841.1"/>
    </source>
</evidence>
<dbReference type="STRING" id="1442368.A0A0D2DVI7"/>
<evidence type="ECO:0000256" key="1">
    <source>
        <dbReference type="SAM" id="Coils"/>
    </source>
</evidence>
<sequence length="362" mass="41076">MFLDEWSFPQISNLGPMESMDKFTLYLLPHTTLLRSDCVTIRAGEDDSKFTVHEALLSKSGSPSLQKLVEPGWKESSEGCIDWRHTSSQTVERILTWLYLRDYQSPDPVPREIGPEPVADVVLEEPQPEVEPPEPAEPDLLEAEDPELQHAIFKSCSIRPLTPLGKCAGVPPVVTAHKTAAGVFEGLEFPHKDFSYWEPLLTHLDVYSFAKYHLLSELQEIALQRSIITLRKMDCTVEFAEQEVSKAVEFVYANIPADRGNEEPMRKLLSQFAAINYTSLMHGSFEALITRGGDFALDLARKLSRRLLARDSDALVQDELEDRIRNLEAQLQERDREIQKLNGSLNNASDWDWGISKKGKRR</sequence>
<dbReference type="VEuPathDB" id="FungiDB:Z517_04867"/>
<keyword evidence="1" id="KW-0175">Coiled coil</keyword>
<protein>
    <recommendedName>
        <fullName evidence="4">BTB domain-containing protein</fullName>
    </recommendedName>
</protein>
<dbReference type="OrthoDB" id="9997739at2759"/>
<dbReference type="CDD" id="cd18186">
    <property type="entry name" value="BTB_POZ_ZBTB_KLHL-like"/>
    <property type="match status" value="1"/>
</dbReference>
<evidence type="ECO:0000313" key="3">
    <source>
        <dbReference type="Proteomes" id="UP000053029"/>
    </source>
</evidence>
<gene>
    <name evidence="2" type="ORF">Z517_04867</name>
</gene>
<dbReference type="PANTHER" id="PTHR47843:SF5">
    <property type="entry name" value="BTB_POZ DOMAIN PROTEIN"/>
    <property type="match status" value="1"/>
</dbReference>
<dbReference type="AlphaFoldDB" id="A0A0D2DVI7"/>
<dbReference type="PANTHER" id="PTHR47843">
    <property type="entry name" value="BTB DOMAIN-CONTAINING PROTEIN-RELATED"/>
    <property type="match status" value="1"/>
</dbReference>
<dbReference type="EMBL" id="KN846971">
    <property type="protein sequence ID" value="KIW81841.1"/>
    <property type="molecule type" value="Genomic_DNA"/>
</dbReference>
<feature type="coiled-coil region" evidence="1">
    <location>
        <begin position="317"/>
        <end position="344"/>
    </location>
</feature>
<evidence type="ECO:0008006" key="4">
    <source>
        <dbReference type="Google" id="ProtNLM"/>
    </source>
</evidence>
<name>A0A0D2DVI7_9EURO</name>
<dbReference type="Proteomes" id="UP000053029">
    <property type="component" value="Unassembled WGS sequence"/>
</dbReference>
<organism evidence="2 3">
    <name type="scientific">Fonsecaea pedrosoi CBS 271.37</name>
    <dbReference type="NCBI Taxonomy" id="1442368"/>
    <lineage>
        <taxon>Eukaryota</taxon>
        <taxon>Fungi</taxon>
        <taxon>Dikarya</taxon>
        <taxon>Ascomycota</taxon>
        <taxon>Pezizomycotina</taxon>
        <taxon>Eurotiomycetes</taxon>
        <taxon>Chaetothyriomycetidae</taxon>
        <taxon>Chaetothyriales</taxon>
        <taxon>Herpotrichiellaceae</taxon>
        <taxon>Fonsecaea</taxon>
    </lineage>
</organism>
<dbReference type="GeneID" id="25304357"/>